<dbReference type="Gene3D" id="1.10.287.110">
    <property type="entry name" value="DnaJ domain"/>
    <property type="match status" value="1"/>
</dbReference>
<feature type="domain" description="J" evidence="3">
    <location>
        <begin position="12"/>
        <end position="74"/>
    </location>
</feature>
<feature type="compositionally biased region" description="Pro residues" evidence="1">
    <location>
        <begin position="115"/>
        <end position="124"/>
    </location>
</feature>
<feature type="transmembrane region" description="Helical" evidence="2">
    <location>
        <begin position="170"/>
        <end position="191"/>
    </location>
</feature>
<dbReference type="InterPro" id="IPR001623">
    <property type="entry name" value="DnaJ_domain"/>
</dbReference>
<evidence type="ECO:0000256" key="2">
    <source>
        <dbReference type="SAM" id="Phobius"/>
    </source>
</evidence>
<dbReference type="SMART" id="SM00271">
    <property type="entry name" value="DnaJ"/>
    <property type="match status" value="1"/>
</dbReference>
<feature type="region of interest" description="Disordered" evidence="1">
    <location>
        <begin position="73"/>
        <end position="161"/>
    </location>
</feature>
<evidence type="ECO:0000313" key="4">
    <source>
        <dbReference type="EMBL" id="MCX3063421.1"/>
    </source>
</evidence>
<dbReference type="Proteomes" id="UP001163064">
    <property type="component" value="Unassembled WGS sequence"/>
</dbReference>
<dbReference type="RefSeq" id="WP_266604332.1">
    <property type="nucleotide sequence ID" value="NZ_JAPHNL010000310.1"/>
</dbReference>
<keyword evidence="2" id="KW-0812">Transmembrane</keyword>
<accession>A0ABT3U446</accession>
<keyword evidence="5" id="KW-1185">Reference proteome</keyword>
<dbReference type="PROSITE" id="PS50076">
    <property type="entry name" value="DNAJ_2"/>
    <property type="match status" value="1"/>
</dbReference>
<proteinExistence type="predicted"/>
<dbReference type="InterPro" id="IPR036869">
    <property type="entry name" value="J_dom_sf"/>
</dbReference>
<keyword evidence="2" id="KW-0472">Membrane</keyword>
<dbReference type="EMBL" id="JAPHNL010000310">
    <property type="protein sequence ID" value="MCX3063421.1"/>
    <property type="molecule type" value="Genomic_DNA"/>
</dbReference>
<protein>
    <submittedName>
        <fullName evidence="4">J domain-containing protein</fullName>
    </submittedName>
</protein>
<dbReference type="SUPFAM" id="SSF46565">
    <property type="entry name" value="Chaperone J-domain"/>
    <property type="match status" value="1"/>
</dbReference>
<sequence length="194" mass="21740">MDRRLRDLGHHDAYRLLGVPNDASREDIRAAFKRRMKDVHPDRAPGGSDEELSRLLIVARDVLLNHRSDYDAARATRKSPVPSRVPSAEANTVDPWETADAGVGATTRRHRPQPGFVPPEPPASPQRDWWNTAHGSTAPQPSRPPRPSDPRPRDSYAPRTRTRRMEVNKALAIVFLEFVLVLLALLVYVVVKAA</sequence>
<dbReference type="CDD" id="cd06257">
    <property type="entry name" value="DnaJ"/>
    <property type="match status" value="1"/>
</dbReference>
<evidence type="ECO:0000259" key="3">
    <source>
        <dbReference type="PROSITE" id="PS50076"/>
    </source>
</evidence>
<reference evidence="4" key="1">
    <citation type="submission" date="2022-10" db="EMBL/GenBank/DDBJ databases">
        <title>Streptomyces beihaiensis sp. nov., a chitin degrading actinobacterium, isolated from shrimp pond soil.</title>
        <authorList>
            <person name="Xie J."/>
            <person name="Shen N."/>
        </authorList>
    </citation>
    <scope>NUCLEOTIDE SEQUENCE</scope>
    <source>
        <strain evidence="4">GXMU-J5</strain>
    </source>
</reference>
<name>A0ABT3U446_9ACTN</name>
<comment type="caution">
    <text evidence="4">The sequence shown here is derived from an EMBL/GenBank/DDBJ whole genome shotgun (WGS) entry which is preliminary data.</text>
</comment>
<feature type="compositionally biased region" description="Basic and acidic residues" evidence="1">
    <location>
        <begin position="146"/>
        <end position="156"/>
    </location>
</feature>
<evidence type="ECO:0000313" key="5">
    <source>
        <dbReference type="Proteomes" id="UP001163064"/>
    </source>
</evidence>
<gene>
    <name evidence="4" type="ORF">OFY01_27405</name>
</gene>
<keyword evidence="2" id="KW-1133">Transmembrane helix</keyword>
<dbReference type="Pfam" id="PF00226">
    <property type="entry name" value="DnaJ"/>
    <property type="match status" value="1"/>
</dbReference>
<evidence type="ECO:0000256" key="1">
    <source>
        <dbReference type="SAM" id="MobiDB-lite"/>
    </source>
</evidence>
<organism evidence="4 5">
    <name type="scientific">Streptomyces beihaiensis</name>
    <dbReference type="NCBI Taxonomy" id="2984495"/>
    <lineage>
        <taxon>Bacteria</taxon>
        <taxon>Bacillati</taxon>
        <taxon>Actinomycetota</taxon>
        <taxon>Actinomycetes</taxon>
        <taxon>Kitasatosporales</taxon>
        <taxon>Streptomycetaceae</taxon>
        <taxon>Streptomyces</taxon>
    </lineage>
</organism>